<evidence type="ECO:0000256" key="1">
    <source>
        <dbReference type="SAM" id="MobiDB-lite"/>
    </source>
</evidence>
<evidence type="ECO:0000313" key="2">
    <source>
        <dbReference type="EMBL" id="QHU14916.1"/>
    </source>
</evidence>
<dbReference type="AlphaFoldDB" id="A0A6C0KCU3"/>
<feature type="compositionally biased region" description="Polar residues" evidence="1">
    <location>
        <begin position="17"/>
        <end position="26"/>
    </location>
</feature>
<reference evidence="2" key="1">
    <citation type="journal article" date="2020" name="Nature">
        <title>Giant virus diversity and host interactions through global metagenomics.</title>
        <authorList>
            <person name="Schulz F."/>
            <person name="Roux S."/>
            <person name="Paez-Espino D."/>
            <person name="Jungbluth S."/>
            <person name="Walsh D.A."/>
            <person name="Denef V.J."/>
            <person name="McMahon K.D."/>
            <person name="Konstantinidis K.T."/>
            <person name="Eloe-Fadrosh E.A."/>
            <person name="Kyrpides N.C."/>
            <person name="Woyke T."/>
        </authorList>
    </citation>
    <scope>NUCLEOTIDE SEQUENCE</scope>
    <source>
        <strain evidence="2">GVMAG-S-1102244-55</strain>
    </source>
</reference>
<organism evidence="2">
    <name type="scientific">viral metagenome</name>
    <dbReference type="NCBI Taxonomy" id="1070528"/>
    <lineage>
        <taxon>unclassified sequences</taxon>
        <taxon>metagenomes</taxon>
        <taxon>organismal metagenomes</taxon>
    </lineage>
</organism>
<proteinExistence type="predicted"/>
<sequence length="346" mass="37633">MPYRSLTHGRVRGAQSPPANAHTNQVKAIESQKGVGNNGPIRKNNSNNRQSTTRTLSRNFLMAPNAYGNGRFSPGQGKGFPEATPLPSVGSVNRFARRAIARRAVTKRIGVPGSENCCPDNKNTSFQNLLPNLSFTIQQFNNAGYVDPFLGPLPAGWPTANGRLFISAPLSNVQNVYTSNTSALFPNNKWGKSYITILNSPFADINKHFLQIGLSDCLPDFQIQTAKHYKLSVGDEIGVLFSIDIVGNVLNILAVGGTFGLGFKLEKDPAYDATNASTSAGANDTFEIFDYNPNSGNPSGSANLLTEPNRPNWWSNADWSGFFNRDFNTSLIDINTNKINISLTEI</sequence>
<name>A0A6C0KCU3_9ZZZZ</name>
<feature type="compositionally biased region" description="Low complexity" evidence="1">
    <location>
        <begin position="44"/>
        <end position="53"/>
    </location>
</feature>
<feature type="region of interest" description="Disordered" evidence="1">
    <location>
        <begin position="1"/>
        <end position="53"/>
    </location>
</feature>
<dbReference type="EMBL" id="MN740847">
    <property type="protein sequence ID" value="QHU14916.1"/>
    <property type="molecule type" value="Genomic_DNA"/>
</dbReference>
<protein>
    <submittedName>
        <fullName evidence="2">Uncharacterized protein</fullName>
    </submittedName>
</protein>
<accession>A0A6C0KCU3</accession>